<dbReference type="InterPro" id="IPR005162">
    <property type="entry name" value="Retrotrans_gag_dom"/>
</dbReference>
<keyword evidence="3" id="KW-1185">Reference proteome</keyword>
<proteinExistence type="predicted"/>
<evidence type="ECO:0000313" key="2">
    <source>
        <dbReference type="EMBL" id="CEG48131.1"/>
    </source>
</evidence>
<reference evidence="3" key="1">
    <citation type="submission" date="2014-09" db="EMBL/GenBank/DDBJ databases">
        <authorList>
            <person name="Sharma Rahul"/>
            <person name="Thines Marco"/>
        </authorList>
    </citation>
    <scope>NUCLEOTIDE SEQUENCE [LARGE SCALE GENOMIC DNA]</scope>
</reference>
<protein>
    <submittedName>
        <fullName evidence="2">Retrotransposon gag domain</fullName>
    </submittedName>
</protein>
<name>A0A0N7L7V5_PLAHL</name>
<dbReference type="Proteomes" id="UP000054928">
    <property type="component" value="Unassembled WGS sequence"/>
</dbReference>
<evidence type="ECO:0000313" key="3">
    <source>
        <dbReference type="Proteomes" id="UP000054928"/>
    </source>
</evidence>
<dbReference type="GeneID" id="36400659"/>
<feature type="domain" description="Retrotransposon gag" evidence="1">
    <location>
        <begin position="17"/>
        <end position="112"/>
    </location>
</feature>
<dbReference type="OrthoDB" id="119141at2759"/>
<sequence>MAMTLTMIQNEQQRVALAISNLSGQAREWALTRGTSIEVAFPSWTELKLHLLLVFSPPNQEYSARSRFLAARQGKKKLADFVHELRILIAGMEADLLPEAVTVTAFMEGLRTGVARMEVFRAHPSTFKEAKNVPLNADFNLESARIGRNTHPQISSSGLETMNLSYAGKEGGELRAT</sequence>
<accession>A0A0N7L7V5</accession>
<organism evidence="2 3">
    <name type="scientific">Plasmopara halstedii</name>
    <name type="common">Downy mildew of sunflower</name>
    <dbReference type="NCBI Taxonomy" id="4781"/>
    <lineage>
        <taxon>Eukaryota</taxon>
        <taxon>Sar</taxon>
        <taxon>Stramenopiles</taxon>
        <taxon>Oomycota</taxon>
        <taxon>Peronosporomycetes</taxon>
        <taxon>Peronosporales</taxon>
        <taxon>Peronosporaceae</taxon>
        <taxon>Plasmopara</taxon>
    </lineage>
</organism>
<dbReference type="STRING" id="4781.A0A0N7L7V5"/>
<dbReference type="EMBL" id="CCYD01002887">
    <property type="protein sequence ID" value="CEG48131.1"/>
    <property type="molecule type" value="Genomic_DNA"/>
</dbReference>
<dbReference type="AlphaFoldDB" id="A0A0N7L7V5"/>
<evidence type="ECO:0000259" key="1">
    <source>
        <dbReference type="Pfam" id="PF03732"/>
    </source>
</evidence>
<dbReference type="OMA" id="MEVFRAH"/>
<dbReference type="RefSeq" id="XP_024584500.1">
    <property type="nucleotide sequence ID" value="XM_024719175.1"/>
</dbReference>
<dbReference type="Pfam" id="PF03732">
    <property type="entry name" value="Retrotrans_gag"/>
    <property type="match status" value="1"/>
</dbReference>